<dbReference type="Gene3D" id="3.40.50.300">
    <property type="entry name" value="P-loop containing nucleotide triphosphate hydrolases"/>
    <property type="match status" value="1"/>
</dbReference>
<dbReference type="SUPFAM" id="SSF52540">
    <property type="entry name" value="P-loop containing nucleoside triphosphate hydrolases"/>
    <property type="match status" value="1"/>
</dbReference>
<protein>
    <recommendedName>
        <fullName evidence="2">DNA-directed DNA polymerase</fullName>
        <ecNumber evidence="2">2.7.7.7</ecNumber>
    </recommendedName>
</protein>
<evidence type="ECO:0000313" key="14">
    <source>
        <dbReference type="Proteomes" id="UP000001476"/>
    </source>
</evidence>
<evidence type="ECO:0000256" key="6">
    <source>
        <dbReference type="ARBA" id="ARBA00022723"/>
    </source>
</evidence>
<dbReference type="Gene3D" id="1.20.272.10">
    <property type="match status" value="1"/>
</dbReference>
<dbReference type="SUPFAM" id="SSF48019">
    <property type="entry name" value="post-AAA+ oligomerization domain-like"/>
    <property type="match status" value="1"/>
</dbReference>
<dbReference type="NCBIfam" id="TIGR02397">
    <property type="entry name" value="dnaX_nterm"/>
    <property type="match status" value="1"/>
</dbReference>
<keyword evidence="10" id="KW-0239">DNA-directed DNA polymerase</keyword>
<dbReference type="Pfam" id="PF22608">
    <property type="entry name" value="DNAX_ATPase_lid"/>
    <property type="match status" value="1"/>
</dbReference>
<dbReference type="CDD" id="cd00009">
    <property type="entry name" value="AAA"/>
    <property type="match status" value="1"/>
</dbReference>
<keyword evidence="7" id="KW-0547">Nucleotide-binding</keyword>
<dbReference type="GO" id="GO:0046872">
    <property type="term" value="F:metal ion binding"/>
    <property type="evidence" value="ECO:0007669"/>
    <property type="project" value="UniProtKB-KW"/>
</dbReference>
<evidence type="ECO:0000259" key="12">
    <source>
        <dbReference type="SMART" id="SM00382"/>
    </source>
</evidence>
<keyword evidence="8" id="KW-0862">Zinc</keyword>
<dbReference type="PANTHER" id="PTHR11669">
    <property type="entry name" value="REPLICATION FACTOR C / DNA POLYMERASE III GAMMA-TAU SUBUNIT"/>
    <property type="match status" value="1"/>
</dbReference>
<dbReference type="KEGG" id="eel:EUBELI_02018"/>
<dbReference type="InterPro" id="IPR008921">
    <property type="entry name" value="DNA_pol3_clamp-load_cplx_C"/>
</dbReference>
<evidence type="ECO:0000256" key="8">
    <source>
        <dbReference type="ARBA" id="ARBA00022833"/>
    </source>
</evidence>
<evidence type="ECO:0000256" key="5">
    <source>
        <dbReference type="ARBA" id="ARBA00022705"/>
    </source>
</evidence>
<dbReference type="Pfam" id="PF12169">
    <property type="entry name" value="DNA_pol3_gamma3"/>
    <property type="match status" value="1"/>
</dbReference>
<dbReference type="Proteomes" id="UP000001476">
    <property type="component" value="Chromosome"/>
</dbReference>
<reference evidence="13 14" key="1">
    <citation type="journal article" date="2009" name="Proc. Natl. Acad. Sci. U.S.A.">
        <title>Characterizing a model human gut microbiota composed of members of its two dominant bacterial phyla.</title>
        <authorList>
            <person name="Mahowald M.A."/>
            <person name="Rey F.E."/>
            <person name="Seedorf H."/>
            <person name="Turnbaugh P.J."/>
            <person name="Fulton R.S."/>
            <person name="Wollam A."/>
            <person name="Shah N."/>
            <person name="Wang C."/>
            <person name="Magrini V."/>
            <person name="Wilson R.K."/>
            <person name="Cantarel B.L."/>
            <person name="Coutinho P.M."/>
            <person name="Henrissat B."/>
            <person name="Crock L.W."/>
            <person name="Russell A."/>
            <person name="Verberkmoes N.C."/>
            <person name="Hettich R.L."/>
            <person name="Gordon J.I."/>
        </authorList>
    </citation>
    <scope>NUCLEOTIDE SEQUENCE [LARGE SCALE GENOMIC DNA]</scope>
    <source>
        <strain evidence="14">ATCC 27750 / DSM 3376 / VPI C15-48 / C15-B4</strain>
    </source>
</reference>
<dbReference type="GO" id="GO:0003887">
    <property type="term" value="F:DNA-directed DNA polymerase activity"/>
    <property type="evidence" value="ECO:0007669"/>
    <property type="project" value="UniProtKB-KW"/>
</dbReference>
<dbReference type="GO" id="GO:0009360">
    <property type="term" value="C:DNA polymerase III complex"/>
    <property type="evidence" value="ECO:0007669"/>
    <property type="project" value="InterPro"/>
</dbReference>
<proteinExistence type="inferred from homology"/>
<dbReference type="NCBIfam" id="NF004046">
    <property type="entry name" value="PRK05563.1"/>
    <property type="match status" value="1"/>
</dbReference>
<name>C4Z4W2_LACE2</name>
<evidence type="ECO:0000256" key="10">
    <source>
        <dbReference type="ARBA" id="ARBA00022932"/>
    </source>
</evidence>
<evidence type="ECO:0000256" key="7">
    <source>
        <dbReference type="ARBA" id="ARBA00022741"/>
    </source>
</evidence>
<dbReference type="CDD" id="cd18137">
    <property type="entry name" value="HLD_clamp_pol_III_gamma_tau"/>
    <property type="match status" value="1"/>
</dbReference>
<dbReference type="InterPro" id="IPR027417">
    <property type="entry name" value="P-loop_NTPase"/>
</dbReference>
<dbReference type="FunFam" id="1.10.8.60:FF:000013">
    <property type="entry name" value="DNA polymerase III subunit gamma/tau"/>
    <property type="match status" value="1"/>
</dbReference>
<dbReference type="FunFam" id="3.40.50.300:FF:000014">
    <property type="entry name" value="DNA polymerase III subunit gamma/tau"/>
    <property type="match status" value="1"/>
</dbReference>
<keyword evidence="6" id="KW-0479">Metal-binding</keyword>
<dbReference type="HOGENOM" id="CLU_006229_0_3_9"/>
<dbReference type="GO" id="GO:0005524">
    <property type="term" value="F:ATP binding"/>
    <property type="evidence" value="ECO:0007669"/>
    <property type="project" value="UniProtKB-KW"/>
</dbReference>
<dbReference type="InterPro" id="IPR022754">
    <property type="entry name" value="DNA_pol_III_gamma-3"/>
</dbReference>
<dbReference type="InterPro" id="IPR050238">
    <property type="entry name" value="DNA_Rep/Repair_Clamp_Loader"/>
</dbReference>
<dbReference type="eggNOG" id="COG2812">
    <property type="taxonomic scope" value="Bacteria"/>
</dbReference>
<dbReference type="STRING" id="515620.EUBELI_02018"/>
<dbReference type="SMART" id="SM00382">
    <property type="entry name" value="AAA"/>
    <property type="match status" value="1"/>
</dbReference>
<dbReference type="EC" id="2.7.7.7" evidence="2"/>
<keyword evidence="4" id="KW-0548">Nucleotidyltransferase</keyword>
<evidence type="ECO:0000256" key="1">
    <source>
        <dbReference type="ARBA" id="ARBA00006360"/>
    </source>
</evidence>
<dbReference type="InterPro" id="IPR045085">
    <property type="entry name" value="HLD_clamp_pol_III_gamma_tau"/>
</dbReference>
<organism evidence="13 14">
    <name type="scientific">Lachnospira eligens (strain ATCC 27750 / DSM 3376 / VPI C15-48 / C15-B4)</name>
    <name type="common">Eubacterium eligens</name>
    <dbReference type="NCBI Taxonomy" id="515620"/>
    <lineage>
        <taxon>Bacteria</taxon>
        <taxon>Bacillati</taxon>
        <taxon>Bacillota</taxon>
        <taxon>Clostridia</taxon>
        <taxon>Lachnospirales</taxon>
        <taxon>Lachnospiraceae</taxon>
        <taxon>Lachnospira</taxon>
    </lineage>
</organism>
<dbReference type="GO" id="GO:0003677">
    <property type="term" value="F:DNA binding"/>
    <property type="evidence" value="ECO:0007669"/>
    <property type="project" value="InterPro"/>
</dbReference>
<gene>
    <name evidence="13" type="ordered locus">EUBELI_02018</name>
</gene>
<evidence type="ECO:0000256" key="11">
    <source>
        <dbReference type="ARBA" id="ARBA00049244"/>
    </source>
</evidence>
<dbReference type="PANTHER" id="PTHR11669:SF0">
    <property type="entry name" value="PROTEIN STICHEL-LIKE 2"/>
    <property type="match status" value="1"/>
</dbReference>
<comment type="similarity">
    <text evidence="1">Belongs to the DnaX/STICHEL family.</text>
</comment>
<evidence type="ECO:0000256" key="3">
    <source>
        <dbReference type="ARBA" id="ARBA00022679"/>
    </source>
</evidence>
<keyword evidence="3" id="KW-0808">Transferase</keyword>
<dbReference type="EMBL" id="CP001104">
    <property type="protein sequence ID" value="ACR73001.1"/>
    <property type="molecule type" value="Genomic_DNA"/>
</dbReference>
<keyword evidence="9" id="KW-0067">ATP-binding</keyword>
<feature type="domain" description="AAA+ ATPase" evidence="12">
    <location>
        <begin position="53"/>
        <end position="195"/>
    </location>
</feature>
<dbReference type="InterPro" id="IPR012763">
    <property type="entry name" value="DNA_pol_III_sug/sutau_N"/>
</dbReference>
<dbReference type="GO" id="GO:0006261">
    <property type="term" value="P:DNA-templated DNA replication"/>
    <property type="evidence" value="ECO:0007669"/>
    <property type="project" value="TreeGrafter"/>
</dbReference>
<comment type="catalytic activity">
    <reaction evidence="11">
        <text>DNA(n) + a 2'-deoxyribonucleoside 5'-triphosphate = DNA(n+1) + diphosphate</text>
        <dbReference type="Rhea" id="RHEA:22508"/>
        <dbReference type="Rhea" id="RHEA-COMP:17339"/>
        <dbReference type="Rhea" id="RHEA-COMP:17340"/>
        <dbReference type="ChEBI" id="CHEBI:33019"/>
        <dbReference type="ChEBI" id="CHEBI:61560"/>
        <dbReference type="ChEBI" id="CHEBI:173112"/>
        <dbReference type="EC" id="2.7.7.7"/>
    </reaction>
</comment>
<dbReference type="AlphaFoldDB" id="C4Z4W2"/>
<evidence type="ECO:0000256" key="2">
    <source>
        <dbReference type="ARBA" id="ARBA00012417"/>
    </source>
</evidence>
<evidence type="ECO:0000256" key="9">
    <source>
        <dbReference type="ARBA" id="ARBA00022840"/>
    </source>
</evidence>
<keyword evidence="5" id="KW-0235">DNA replication</keyword>
<accession>C4Z4W2</accession>
<dbReference type="Pfam" id="PF13177">
    <property type="entry name" value="DNA_pol3_delta2"/>
    <property type="match status" value="1"/>
</dbReference>
<evidence type="ECO:0000313" key="13">
    <source>
        <dbReference type="EMBL" id="ACR73001.1"/>
    </source>
</evidence>
<sequence>MRLRAAKVKTAQREVTMSYQALYRKWRPDNFNDVKGQDTIVTTLRNQINADRIGHAYLFCGTRGTGKTSVAKIFAKAVNCEHPVDGNPCGECPTCKAIAAGTSMNVIEIDAASNNGVDNIRQIREEVQYSPTEGRFKVYIIDEVHMLSIGAFNALLKTLEEPPAYVIFILATTEVAKIPITILSRCQRYDFHRITIETIAGRLSELMKAEGLNVEDKAIKYVAKAADGSMRDALSLLDQCLAFYLGKDLKYENVLDVLGAVDTAVFSKMLSTILSGDVAVCMSLMEDLIMQGRDLSQFVTDFIWYLRNLLLIKTTKDAERIEDVIEVSADNLEDLKKDAQNVDIDTLMYYIRVLSELSNDLKFSTQKRVKTEITFIKLMRPAMDNSQDIGDVVSRVTMLEGQLQKVLDDIKSGKLVSTAGMAGGAAGSQAAVQQQTSKKPVVKRVYDAVPEDVKAIAAGWKDIIATIDDPVNQTFLQAAHVTLAEDGISLEIMVESLSAYNSLSRQEVMESIENVIEERTGVRVSIKVTKLNDDEDFHSRFVDLKELVGIDIEVDDKEELI</sequence>
<dbReference type="InterPro" id="IPR003593">
    <property type="entry name" value="AAA+_ATPase"/>
</dbReference>
<evidence type="ECO:0000256" key="4">
    <source>
        <dbReference type="ARBA" id="ARBA00022695"/>
    </source>
</evidence>
<keyword evidence="14" id="KW-1185">Reference proteome</keyword>
<dbReference type="Gene3D" id="1.10.8.60">
    <property type="match status" value="1"/>
</dbReference>